<dbReference type="EC" id="2.7.1.4" evidence="5"/>
<evidence type="ECO:0000256" key="1">
    <source>
        <dbReference type="ARBA" id="ARBA00010688"/>
    </source>
</evidence>
<dbReference type="SUPFAM" id="SSF53613">
    <property type="entry name" value="Ribokinase-like"/>
    <property type="match status" value="1"/>
</dbReference>
<dbReference type="PROSITE" id="PS00584">
    <property type="entry name" value="PFKB_KINASES_2"/>
    <property type="match status" value="1"/>
</dbReference>
<evidence type="ECO:0000313" key="5">
    <source>
        <dbReference type="EMBL" id="MDQ0226445.1"/>
    </source>
</evidence>
<keyword evidence="2 5" id="KW-0808">Transferase</keyword>
<dbReference type="RefSeq" id="WP_174881826.1">
    <property type="nucleotide sequence ID" value="NZ_CADEPK010000444.1"/>
</dbReference>
<proteinExistence type="inferred from homology"/>
<dbReference type="GO" id="GO:0008865">
    <property type="term" value="F:fructokinase activity"/>
    <property type="evidence" value="ECO:0007669"/>
    <property type="project" value="UniProtKB-EC"/>
</dbReference>
<dbReference type="Pfam" id="PF00294">
    <property type="entry name" value="PfkB"/>
    <property type="match status" value="1"/>
</dbReference>
<accession>A0ABT9Z5A0</accession>
<dbReference type="Gene3D" id="3.40.1190.20">
    <property type="match status" value="1"/>
</dbReference>
<dbReference type="PANTHER" id="PTHR43085:SF54">
    <property type="entry name" value="PUTATIVE-RELATED"/>
    <property type="match status" value="1"/>
</dbReference>
<evidence type="ECO:0000256" key="3">
    <source>
        <dbReference type="ARBA" id="ARBA00022777"/>
    </source>
</evidence>
<dbReference type="InterPro" id="IPR050306">
    <property type="entry name" value="PfkB_Carbo_kinase"/>
</dbReference>
<evidence type="ECO:0000259" key="4">
    <source>
        <dbReference type="Pfam" id="PF00294"/>
    </source>
</evidence>
<keyword evidence="6" id="KW-1185">Reference proteome</keyword>
<dbReference type="EMBL" id="JAUSTZ010000005">
    <property type="protein sequence ID" value="MDQ0226445.1"/>
    <property type="molecule type" value="Genomic_DNA"/>
</dbReference>
<reference evidence="5 6" key="1">
    <citation type="submission" date="2023-07" db="EMBL/GenBank/DDBJ databases">
        <title>Genomic Encyclopedia of Type Strains, Phase IV (KMG-IV): sequencing the most valuable type-strain genomes for metagenomic binning, comparative biology and taxonomic classification.</title>
        <authorList>
            <person name="Goeker M."/>
        </authorList>
    </citation>
    <scope>NUCLEOTIDE SEQUENCE [LARGE SCALE GENOMIC DNA]</scope>
    <source>
        <strain evidence="5 6">DSM 17723</strain>
    </source>
</reference>
<gene>
    <name evidence="5" type="ORF">J2S02_002790</name>
</gene>
<evidence type="ECO:0000256" key="2">
    <source>
        <dbReference type="ARBA" id="ARBA00022679"/>
    </source>
</evidence>
<dbReference type="PANTHER" id="PTHR43085">
    <property type="entry name" value="HEXOKINASE FAMILY MEMBER"/>
    <property type="match status" value="1"/>
</dbReference>
<name>A0ABT9Z5A0_9BACI</name>
<dbReference type="InterPro" id="IPR002173">
    <property type="entry name" value="Carboh/pur_kinase_PfkB_CS"/>
</dbReference>
<dbReference type="InterPro" id="IPR029056">
    <property type="entry name" value="Ribokinase-like"/>
</dbReference>
<comment type="caution">
    <text evidence="5">The sequence shown here is derived from an EMBL/GenBank/DDBJ whole genome shotgun (WGS) entry which is preliminary data.</text>
</comment>
<sequence>MAKLFAIGELLIDFIPEHKGKALKDVVSFERAPGGAPANVAAAVVKAGGKASMITKLGTDAFGDFLVETLREVGVNTDYVYRTKEANTALAFVSLKEDGERDFSFYRKPSADLLLHENEIDEGWFSSGDILHFCSVDLVESPMKHAHIKAIRSAQKQGAIISFDPNVRLPLWESSEECRKTILHFLPEANLVKISDEELAFITGIEDEALAIQSLFVGNVQAVIYTKGSAGAELYLATNEHFTSSGFQVTVQDTTGAGDAFIGGFLYKLLEKGAFINNLSEILKDFHQDILSFANACGAITTTGKGAISSLPTKEQVEALRDSYV</sequence>
<feature type="domain" description="Carbohydrate kinase PfkB" evidence="4">
    <location>
        <begin position="1"/>
        <end position="313"/>
    </location>
</feature>
<evidence type="ECO:0000313" key="6">
    <source>
        <dbReference type="Proteomes" id="UP001232245"/>
    </source>
</evidence>
<dbReference type="CDD" id="cd01167">
    <property type="entry name" value="bac_FRK"/>
    <property type="match status" value="1"/>
</dbReference>
<dbReference type="InterPro" id="IPR011611">
    <property type="entry name" value="PfkB_dom"/>
</dbReference>
<organism evidence="5 6">
    <name type="scientific">Metabacillus niabensis</name>
    <dbReference type="NCBI Taxonomy" id="324854"/>
    <lineage>
        <taxon>Bacteria</taxon>
        <taxon>Bacillati</taxon>
        <taxon>Bacillota</taxon>
        <taxon>Bacilli</taxon>
        <taxon>Bacillales</taxon>
        <taxon>Bacillaceae</taxon>
        <taxon>Metabacillus</taxon>
    </lineage>
</organism>
<comment type="similarity">
    <text evidence="1">Belongs to the carbohydrate kinase PfkB family.</text>
</comment>
<dbReference type="Proteomes" id="UP001232245">
    <property type="component" value="Unassembled WGS sequence"/>
</dbReference>
<protein>
    <submittedName>
        <fullName evidence="5">Fructokinase</fullName>
        <ecNumber evidence="5">2.7.1.4</ecNumber>
    </submittedName>
</protein>
<keyword evidence="3" id="KW-0418">Kinase</keyword>